<dbReference type="OrthoDB" id="260547at2157"/>
<dbReference type="Proteomes" id="UP000199079">
    <property type="component" value="Unassembled WGS sequence"/>
</dbReference>
<protein>
    <submittedName>
        <fullName evidence="1">Uncharacterized protein</fullName>
    </submittedName>
</protein>
<sequence>MYCHYCDREAAFEAESDGVTVGLCEDHFRERVQELADSDELQALKERVDVEGPD</sequence>
<dbReference type="EMBL" id="FNPC01000008">
    <property type="protein sequence ID" value="SDY70953.1"/>
    <property type="molecule type" value="Genomic_DNA"/>
</dbReference>
<dbReference type="InterPro" id="IPR046645">
    <property type="entry name" value="DUF6757"/>
</dbReference>
<organism evidence="1 2">
    <name type="scientific">Halopenitus persicus</name>
    <dbReference type="NCBI Taxonomy" id="1048396"/>
    <lineage>
        <taxon>Archaea</taxon>
        <taxon>Methanobacteriati</taxon>
        <taxon>Methanobacteriota</taxon>
        <taxon>Stenosarchaea group</taxon>
        <taxon>Halobacteria</taxon>
        <taxon>Halobacteriales</taxon>
        <taxon>Haloferacaceae</taxon>
        <taxon>Halopenitus</taxon>
    </lineage>
</organism>
<dbReference type="RefSeq" id="WP_021074648.1">
    <property type="nucleotide sequence ID" value="NZ_FNPC01000008.1"/>
</dbReference>
<dbReference type="Pfam" id="PF20542">
    <property type="entry name" value="DUF6757"/>
    <property type="match status" value="1"/>
</dbReference>
<keyword evidence="2" id="KW-1185">Reference proteome</keyword>
<evidence type="ECO:0000313" key="2">
    <source>
        <dbReference type="Proteomes" id="UP000199079"/>
    </source>
</evidence>
<proteinExistence type="predicted"/>
<accession>A0A1H3M2Z5</accession>
<gene>
    <name evidence="1" type="ORF">SAMN05216564_108115</name>
</gene>
<reference evidence="2" key="1">
    <citation type="submission" date="2016-10" db="EMBL/GenBank/DDBJ databases">
        <authorList>
            <person name="Varghese N."/>
            <person name="Submissions S."/>
        </authorList>
    </citation>
    <scope>NUCLEOTIDE SEQUENCE [LARGE SCALE GENOMIC DNA]</scope>
    <source>
        <strain evidence="2">DC30,IBRC 10041,KCTC 4046</strain>
    </source>
</reference>
<evidence type="ECO:0000313" key="1">
    <source>
        <dbReference type="EMBL" id="SDY70953.1"/>
    </source>
</evidence>
<dbReference type="AlphaFoldDB" id="A0A1H3M2Z5"/>
<name>A0A1H3M2Z5_9EURY</name>